<feature type="transmembrane region" description="Helical" evidence="6">
    <location>
        <begin position="347"/>
        <end position="364"/>
    </location>
</feature>
<evidence type="ECO:0000256" key="3">
    <source>
        <dbReference type="ARBA" id="ARBA00022692"/>
    </source>
</evidence>
<dbReference type="Pfam" id="PF07690">
    <property type="entry name" value="MFS_1"/>
    <property type="match status" value="1"/>
</dbReference>
<dbReference type="InterPro" id="IPR036259">
    <property type="entry name" value="MFS_trans_sf"/>
</dbReference>
<comment type="subcellular location">
    <subcellularLocation>
        <location evidence="1">Membrane</location>
        <topology evidence="1">Multi-pass membrane protein</topology>
    </subcellularLocation>
</comment>
<evidence type="ECO:0000256" key="4">
    <source>
        <dbReference type="ARBA" id="ARBA00022989"/>
    </source>
</evidence>
<feature type="domain" description="Major facilitator superfamily (MFS) profile" evidence="7">
    <location>
        <begin position="30"/>
        <end position="404"/>
    </location>
</feature>
<dbReference type="PANTHER" id="PTHR23506">
    <property type="entry name" value="GH10249P"/>
    <property type="match status" value="1"/>
</dbReference>
<organism evidence="8 9">
    <name type="scientific">Sphingomonas colocasiae</name>
    <dbReference type="NCBI Taxonomy" id="1848973"/>
    <lineage>
        <taxon>Bacteria</taxon>
        <taxon>Pseudomonadati</taxon>
        <taxon>Pseudomonadota</taxon>
        <taxon>Alphaproteobacteria</taxon>
        <taxon>Sphingomonadales</taxon>
        <taxon>Sphingomonadaceae</taxon>
        <taxon>Sphingomonas</taxon>
    </lineage>
</organism>
<feature type="transmembrane region" description="Helical" evidence="6">
    <location>
        <begin position="376"/>
        <end position="400"/>
    </location>
</feature>
<feature type="transmembrane region" description="Helical" evidence="6">
    <location>
        <begin position="227"/>
        <end position="246"/>
    </location>
</feature>
<sequence>MATVTGTGDDAPTAAASPADALPSWRRLLIIIILLTGGIKSALAFTTVVPGLQLIAQEFSSSGDSVLSAQFVVTLAPIGMAISGLVAGLFVSSTNLRGMMFASLAVCTLAGLMQLLPLNYYALLASRFVLGFSAVVADVSMTSILAAQFAGATRSKLIGYRHGISSIGTVTTMLLGGWLAQNYGWRAPGIMFLIPGVMLLIAFFVFDKPITLERKLDSKDRFSVWQLWPLFLLSLILSIGHTMPSFQMPFLLKDNGITSAVLVSRVPALSAAVSILAAFAFGYVYSRLGGWTLVMSSTLMGIGFIGAGFAPTYELILVCVVIEGIGAGWNMPFFLNRILDRVSPGQQNYSIGLVQSSLFLGHFLNPLITAPVRLNLGIHATFVTVGGALVALALLMGIWITANRGRPNAL</sequence>
<dbReference type="PANTHER" id="PTHR23506:SF23">
    <property type="entry name" value="GH10249P"/>
    <property type="match status" value="1"/>
</dbReference>
<proteinExistence type="predicted"/>
<keyword evidence="9" id="KW-1185">Reference proteome</keyword>
<evidence type="ECO:0000259" key="7">
    <source>
        <dbReference type="PROSITE" id="PS50850"/>
    </source>
</evidence>
<feature type="transmembrane region" description="Helical" evidence="6">
    <location>
        <begin position="28"/>
        <end position="49"/>
    </location>
</feature>
<dbReference type="InterPro" id="IPR050930">
    <property type="entry name" value="MFS_Vesicular_Transporter"/>
</dbReference>
<dbReference type="InterPro" id="IPR011701">
    <property type="entry name" value="MFS"/>
</dbReference>
<feature type="transmembrane region" description="Helical" evidence="6">
    <location>
        <begin position="266"/>
        <end position="284"/>
    </location>
</feature>
<evidence type="ECO:0000313" key="8">
    <source>
        <dbReference type="EMBL" id="MBY8823554.1"/>
    </source>
</evidence>
<feature type="transmembrane region" description="Helical" evidence="6">
    <location>
        <begin position="187"/>
        <end position="206"/>
    </location>
</feature>
<evidence type="ECO:0000256" key="6">
    <source>
        <dbReference type="SAM" id="Phobius"/>
    </source>
</evidence>
<dbReference type="InterPro" id="IPR020846">
    <property type="entry name" value="MFS_dom"/>
</dbReference>
<accession>A0ABS7PQF3</accession>
<gene>
    <name evidence="8" type="ORF">K7G82_14715</name>
</gene>
<feature type="transmembrane region" description="Helical" evidence="6">
    <location>
        <begin position="128"/>
        <end position="151"/>
    </location>
</feature>
<keyword evidence="5 6" id="KW-0472">Membrane</keyword>
<feature type="transmembrane region" description="Helical" evidence="6">
    <location>
        <begin position="163"/>
        <end position="181"/>
    </location>
</feature>
<name>A0ABS7PQF3_9SPHN</name>
<feature type="transmembrane region" description="Helical" evidence="6">
    <location>
        <begin position="315"/>
        <end position="335"/>
    </location>
</feature>
<protein>
    <submittedName>
        <fullName evidence="8">MFS transporter</fullName>
    </submittedName>
</protein>
<reference evidence="8 9" key="1">
    <citation type="submission" date="2021-08" db="EMBL/GenBank/DDBJ databases">
        <authorList>
            <person name="Tuo L."/>
        </authorList>
    </citation>
    <scope>NUCLEOTIDE SEQUENCE [LARGE SCALE GENOMIC DNA]</scope>
    <source>
        <strain evidence="8 9">JCM 31229</strain>
    </source>
</reference>
<evidence type="ECO:0000256" key="1">
    <source>
        <dbReference type="ARBA" id="ARBA00004141"/>
    </source>
</evidence>
<dbReference type="EMBL" id="JAINVV010000006">
    <property type="protein sequence ID" value="MBY8823554.1"/>
    <property type="molecule type" value="Genomic_DNA"/>
</dbReference>
<dbReference type="SUPFAM" id="SSF103473">
    <property type="entry name" value="MFS general substrate transporter"/>
    <property type="match status" value="1"/>
</dbReference>
<comment type="caution">
    <text evidence="8">The sequence shown here is derived from an EMBL/GenBank/DDBJ whole genome shotgun (WGS) entry which is preliminary data.</text>
</comment>
<dbReference type="RefSeq" id="WP_222990654.1">
    <property type="nucleotide sequence ID" value="NZ_JAINVV010000006.1"/>
</dbReference>
<keyword evidence="4 6" id="KW-1133">Transmembrane helix</keyword>
<evidence type="ECO:0000313" key="9">
    <source>
        <dbReference type="Proteomes" id="UP000706039"/>
    </source>
</evidence>
<dbReference type="PROSITE" id="PS50850">
    <property type="entry name" value="MFS"/>
    <property type="match status" value="1"/>
</dbReference>
<evidence type="ECO:0000256" key="5">
    <source>
        <dbReference type="ARBA" id="ARBA00023136"/>
    </source>
</evidence>
<feature type="transmembrane region" description="Helical" evidence="6">
    <location>
        <begin position="69"/>
        <end position="91"/>
    </location>
</feature>
<dbReference type="Gene3D" id="1.20.1250.20">
    <property type="entry name" value="MFS general substrate transporter like domains"/>
    <property type="match status" value="1"/>
</dbReference>
<keyword evidence="2" id="KW-0813">Transport</keyword>
<feature type="transmembrane region" description="Helical" evidence="6">
    <location>
        <begin position="98"/>
        <end position="116"/>
    </location>
</feature>
<keyword evidence="3 6" id="KW-0812">Transmembrane</keyword>
<evidence type="ECO:0000256" key="2">
    <source>
        <dbReference type="ARBA" id="ARBA00022448"/>
    </source>
</evidence>
<dbReference type="Proteomes" id="UP000706039">
    <property type="component" value="Unassembled WGS sequence"/>
</dbReference>
<feature type="transmembrane region" description="Helical" evidence="6">
    <location>
        <begin position="291"/>
        <end position="309"/>
    </location>
</feature>